<protein>
    <submittedName>
        <fullName evidence="2">Phosphotransferase family protein</fullName>
    </submittedName>
</protein>
<dbReference type="Proteomes" id="UP001596067">
    <property type="component" value="Unassembled WGS sequence"/>
</dbReference>
<gene>
    <name evidence="2" type="ORF">ACFP0N_20000</name>
</gene>
<feature type="domain" description="Aminoglycoside phosphotransferase" evidence="1">
    <location>
        <begin position="37"/>
        <end position="251"/>
    </location>
</feature>
<dbReference type="InterPro" id="IPR002575">
    <property type="entry name" value="Aminoglycoside_PTrfase"/>
</dbReference>
<organism evidence="2 3">
    <name type="scientific">Kitasatospora aburaviensis</name>
    <dbReference type="NCBI Taxonomy" id="67265"/>
    <lineage>
        <taxon>Bacteria</taxon>
        <taxon>Bacillati</taxon>
        <taxon>Actinomycetota</taxon>
        <taxon>Actinomycetes</taxon>
        <taxon>Kitasatosporales</taxon>
        <taxon>Streptomycetaceae</taxon>
        <taxon>Kitasatospora</taxon>
    </lineage>
</organism>
<reference evidence="3" key="1">
    <citation type="journal article" date="2019" name="Int. J. Syst. Evol. Microbiol.">
        <title>The Global Catalogue of Microorganisms (GCM) 10K type strain sequencing project: providing services to taxonomists for standard genome sequencing and annotation.</title>
        <authorList>
            <consortium name="The Broad Institute Genomics Platform"/>
            <consortium name="The Broad Institute Genome Sequencing Center for Infectious Disease"/>
            <person name="Wu L."/>
            <person name="Ma J."/>
        </authorList>
    </citation>
    <scope>NUCLEOTIDE SEQUENCE [LARGE SCALE GENOMIC DNA]</scope>
    <source>
        <strain evidence="3">CGMCC 4.1469</strain>
    </source>
</reference>
<evidence type="ECO:0000313" key="2">
    <source>
        <dbReference type="EMBL" id="MFC5887254.1"/>
    </source>
</evidence>
<dbReference type="Pfam" id="PF01636">
    <property type="entry name" value="APH"/>
    <property type="match status" value="1"/>
</dbReference>
<name>A0ABW1F274_9ACTN</name>
<dbReference type="InterPro" id="IPR011009">
    <property type="entry name" value="Kinase-like_dom_sf"/>
</dbReference>
<dbReference type="SUPFAM" id="SSF56112">
    <property type="entry name" value="Protein kinase-like (PK-like)"/>
    <property type="match status" value="1"/>
</dbReference>
<proteinExistence type="predicted"/>
<sequence length="299" mass="33025">MSEPSRIGGFSETEVNKVLDAACRRVGLDASGATVLRGHTNAVFLLSRSPVVAKIARRGSDTAEVRRTVQLVEWLTRRDFPTVPLLPVEQPVLVHGHAVTFWEYLPQPDHPVMAQQLAAPLRMLHELPTPPFPLPPLDTVGAIRRSLVAVTALASGDLEYLSIRLDGLEKALADVRFVLPPAVLQGDPQHRNALHHGSAAVLCDWDTASYGPPEIDLVTIEIHCRRFGYGTAHYEAFAEAYGFDVVEWRGYEVLRDLRELRMITTNAKRAAPGSATLAEVVRRIAGLRAGDDEQRWNIL</sequence>
<comment type="caution">
    <text evidence="2">The sequence shown here is derived from an EMBL/GenBank/DDBJ whole genome shotgun (WGS) entry which is preliminary data.</text>
</comment>
<dbReference type="EMBL" id="JBHSOD010000024">
    <property type="protein sequence ID" value="MFC5887254.1"/>
    <property type="molecule type" value="Genomic_DNA"/>
</dbReference>
<evidence type="ECO:0000259" key="1">
    <source>
        <dbReference type="Pfam" id="PF01636"/>
    </source>
</evidence>
<keyword evidence="3" id="KW-1185">Reference proteome</keyword>
<dbReference type="RefSeq" id="WP_313761574.1">
    <property type="nucleotide sequence ID" value="NZ_BAAAVH010000077.1"/>
</dbReference>
<dbReference type="Gene3D" id="3.90.1200.10">
    <property type="match status" value="1"/>
</dbReference>
<evidence type="ECO:0000313" key="3">
    <source>
        <dbReference type="Proteomes" id="UP001596067"/>
    </source>
</evidence>
<accession>A0ABW1F274</accession>